<evidence type="ECO:0000313" key="1">
    <source>
        <dbReference type="EMBL" id="KKN39786.1"/>
    </source>
</evidence>
<organism evidence="1">
    <name type="scientific">marine sediment metagenome</name>
    <dbReference type="NCBI Taxonomy" id="412755"/>
    <lineage>
        <taxon>unclassified sequences</taxon>
        <taxon>metagenomes</taxon>
        <taxon>ecological metagenomes</taxon>
    </lineage>
</organism>
<sequence>MAFEHQNNSGSLFVNGYKTEDKHPDHQGSCKIICEHCGHATELRISAWINDLKDKTGRYFGLAFSKHQPRQESSPVIPSNQQVFDDDIPF</sequence>
<reference evidence="1" key="1">
    <citation type="journal article" date="2015" name="Nature">
        <title>Complex archaea that bridge the gap between prokaryotes and eukaryotes.</title>
        <authorList>
            <person name="Spang A."/>
            <person name="Saw J.H."/>
            <person name="Jorgensen S.L."/>
            <person name="Zaremba-Niedzwiedzka K."/>
            <person name="Martijn J."/>
            <person name="Lind A.E."/>
            <person name="van Eijk R."/>
            <person name="Schleper C."/>
            <person name="Guy L."/>
            <person name="Ettema T.J."/>
        </authorList>
    </citation>
    <scope>NUCLEOTIDE SEQUENCE</scope>
</reference>
<dbReference type="EMBL" id="LAZR01001743">
    <property type="protein sequence ID" value="KKN39786.1"/>
    <property type="molecule type" value="Genomic_DNA"/>
</dbReference>
<proteinExistence type="predicted"/>
<protein>
    <submittedName>
        <fullName evidence="1">Uncharacterized protein</fullName>
    </submittedName>
</protein>
<comment type="caution">
    <text evidence="1">The sequence shown here is derived from an EMBL/GenBank/DDBJ whole genome shotgun (WGS) entry which is preliminary data.</text>
</comment>
<name>A0A0F9SRZ4_9ZZZZ</name>
<gene>
    <name evidence="1" type="ORF">LCGC14_0739820</name>
</gene>
<dbReference type="AlphaFoldDB" id="A0A0F9SRZ4"/>
<accession>A0A0F9SRZ4</accession>